<dbReference type="OrthoDB" id="10058435at2759"/>
<accession>A0A814NQK3</accession>
<proteinExistence type="predicted"/>
<organism evidence="1 2">
    <name type="scientific">Adineta steineri</name>
    <dbReference type="NCBI Taxonomy" id="433720"/>
    <lineage>
        <taxon>Eukaryota</taxon>
        <taxon>Metazoa</taxon>
        <taxon>Spiralia</taxon>
        <taxon>Gnathifera</taxon>
        <taxon>Rotifera</taxon>
        <taxon>Eurotatoria</taxon>
        <taxon>Bdelloidea</taxon>
        <taxon>Adinetida</taxon>
        <taxon>Adinetidae</taxon>
        <taxon>Adineta</taxon>
    </lineage>
</organism>
<name>A0A814NQK3_9BILA</name>
<sequence>MSLRTKSTLINDIDLDHFGCSNDRLGTTGLATCVGFVVVLDNGENVFIEHKTDILFPKIVTLENMRICFRNIAKHIYDVLPTSTITAVLILGGMNSSSRFEEIQNAINDIIKSSVDNDSKTESCHYRQLLNNIICNNVCFNQLQPLEELEGITGAASLDVIVDKHMGAGERVVVVLQHVVQFKGFDVLIGVLVIGTKTNNRWFMIDHSVIKKKQGKVDHKWNHIALVVQSFQSSATALGAIKVRGPMAKHLLQYGQSLLSQTKIISGEKQYFAYNAIEYEEPARKMM</sequence>
<gene>
    <name evidence="1" type="ORF">VCS650_LOCUS19802</name>
</gene>
<reference evidence="1" key="1">
    <citation type="submission" date="2021-02" db="EMBL/GenBank/DDBJ databases">
        <authorList>
            <person name="Nowell W R."/>
        </authorList>
    </citation>
    <scope>NUCLEOTIDE SEQUENCE</scope>
</reference>
<comment type="caution">
    <text evidence="1">The sequence shown here is derived from an EMBL/GenBank/DDBJ whole genome shotgun (WGS) entry which is preliminary data.</text>
</comment>
<dbReference type="AlphaFoldDB" id="A0A814NQK3"/>
<dbReference type="Proteomes" id="UP000663891">
    <property type="component" value="Unassembled WGS sequence"/>
</dbReference>
<evidence type="ECO:0000313" key="2">
    <source>
        <dbReference type="Proteomes" id="UP000663891"/>
    </source>
</evidence>
<dbReference type="EMBL" id="CAJNON010000200">
    <property type="protein sequence ID" value="CAF1095565.1"/>
    <property type="molecule type" value="Genomic_DNA"/>
</dbReference>
<evidence type="ECO:0000313" key="1">
    <source>
        <dbReference type="EMBL" id="CAF1095565.1"/>
    </source>
</evidence>
<protein>
    <submittedName>
        <fullName evidence="1">Uncharacterized protein</fullName>
    </submittedName>
</protein>